<feature type="transmembrane region" description="Helical" evidence="1">
    <location>
        <begin position="12"/>
        <end position="31"/>
    </location>
</feature>
<evidence type="ECO:0000313" key="2">
    <source>
        <dbReference type="EMBL" id="MEN3069580.1"/>
    </source>
</evidence>
<organism evidence="2 3">
    <name type="scientific">Uliginosibacterium sediminicola</name>
    <dbReference type="NCBI Taxonomy" id="2024550"/>
    <lineage>
        <taxon>Bacteria</taxon>
        <taxon>Pseudomonadati</taxon>
        <taxon>Pseudomonadota</taxon>
        <taxon>Betaproteobacteria</taxon>
        <taxon>Rhodocyclales</taxon>
        <taxon>Zoogloeaceae</taxon>
        <taxon>Uliginosibacterium</taxon>
    </lineage>
</organism>
<accession>A0ABU9Z0Q9</accession>
<gene>
    <name evidence="2" type="ORF">ABDB84_13910</name>
</gene>
<dbReference type="RefSeq" id="WP_345920347.1">
    <property type="nucleotide sequence ID" value="NZ_JBDIVE010000007.1"/>
</dbReference>
<evidence type="ECO:0000313" key="3">
    <source>
        <dbReference type="Proteomes" id="UP001410394"/>
    </source>
</evidence>
<keyword evidence="1" id="KW-0812">Transmembrane</keyword>
<feature type="transmembrane region" description="Helical" evidence="1">
    <location>
        <begin position="203"/>
        <end position="223"/>
    </location>
</feature>
<keyword evidence="3" id="KW-1185">Reference proteome</keyword>
<name>A0ABU9Z0Q9_9RHOO</name>
<feature type="transmembrane region" description="Helical" evidence="1">
    <location>
        <begin position="65"/>
        <end position="87"/>
    </location>
</feature>
<keyword evidence="1" id="KW-0472">Membrane</keyword>
<feature type="transmembrane region" description="Helical" evidence="1">
    <location>
        <begin position="38"/>
        <end position="59"/>
    </location>
</feature>
<feature type="transmembrane region" description="Helical" evidence="1">
    <location>
        <begin position="164"/>
        <end position="183"/>
    </location>
</feature>
<reference evidence="2 3" key="1">
    <citation type="journal article" date="2018" name="Int. J. Syst. Evol. Microbiol.">
        <title>Uliginosibacterium sediminicola sp. nov., isolated from freshwater sediment.</title>
        <authorList>
            <person name="Hwang W.M."/>
            <person name="Kim S.M."/>
            <person name="Kang K."/>
            <person name="Ahn T.Y."/>
        </authorList>
    </citation>
    <scope>NUCLEOTIDE SEQUENCE [LARGE SCALE GENOMIC DNA]</scope>
    <source>
        <strain evidence="2 3">M1-21</strain>
    </source>
</reference>
<evidence type="ECO:0000256" key="1">
    <source>
        <dbReference type="SAM" id="Phobius"/>
    </source>
</evidence>
<dbReference type="EMBL" id="JBDIVE010000007">
    <property type="protein sequence ID" value="MEN3069580.1"/>
    <property type="molecule type" value="Genomic_DNA"/>
</dbReference>
<proteinExistence type="predicted"/>
<sequence length="234" mass="25929">MIAGAPSSSTSGLARVLLWLIPPSIACGALIDQYCAPWGQGAVSAFIWLLYLALLVLEAPATRPALIACLILATTGEVILSLVWGLYDYRLHNIPLFVPPGHVLLFWFGLNTVVRVPARLLDAMPLLSGLVVAVLAISGIDQLSLPLWLMFFVCWYYSRSARRFYVWMFLIALIMEVFATWVGNWRWHSEVPLLHIPTTNPPLAAGAFYCMLDVLVLGLSRLIHRRKSAVASRA</sequence>
<feature type="transmembrane region" description="Helical" evidence="1">
    <location>
        <begin position="130"/>
        <end position="157"/>
    </location>
</feature>
<protein>
    <submittedName>
        <fullName evidence="2">Uncharacterized protein</fullName>
    </submittedName>
</protein>
<comment type="caution">
    <text evidence="2">The sequence shown here is derived from an EMBL/GenBank/DDBJ whole genome shotgun (WGS) entry which is preliminary data.</text>
</comment>
<dbReference type="Proteomes" id="UP001410394">
    <property type="component" value="Unassembled WGS sequence"/>
</dbReference>
<keyword evidence="1" id="KW-1133">Transmembrane helix</keyword>